<keyword evidence="2" id="KW-1185">Reference proteome</keyword>
<name>A0A1I5A8A1_9FLAO</name>
<protein>
    <recommendedName>
        <fullName evidence="3">Glycosyltransferase subfamily 4-like N-terminal domain-containing protein</fullName>
    </recommendedName>
</protein>
<accession>A0A1I5A8A1</accession>
<dbReference type="AlphaFoldDB" id="A0A1I5A8A1"/>
<proteinExistence type="predicted"/>
<reference evidence="2" key="1">
    <citation type="submission" date="2016-10" db="EMBL/GenBank/DDBJ databases">
        <authorList>
            <person name="Varghese N."/>
            <person name="Submissions S."/>
        </authorList>
    </citation>
    <scope>NUCLEOTIDE SEQUENCE [LARGE SCALE GENOMIC DNA]</scope>
    <source>
        <strain evidence="2">DSM 4002</strain>
    </source>
</reference>
<evidence type="ECO:0000313" key="1">
    <source>
        <dbReference type="EMBL" id="SFN58714.1"/>
    </source>
</evidence>
<dbReference type="RefSeq" id="WP_024982754.1">
    <property type="nucleotide sequence ID" value="NZ_CBCRUM010000040.1"/>
</dbReference>
<dbReference type="EMBL" id="FOUT01000029">
    <property type="protein sequence ID" value="SFN58714.1"/>
    <property type="molecule type" value="Genomic_DNA"/>
</dbReference>
<evidence type="ECO:0000313" key="2">
    <source>
        <dbReference type="Proteomes" id="UP000182961"/>
    </source>
</evidence>
<organism evidence="1 2">
    <name type="scientific">Flavobacterium succinicans</name>
    <dbReference type="NCBI Taxonomy" id="29536"/>
    <lineage>
        <taxon>Bacteria</taxon>
        <taxon>Pseudomonadati</taxon>
        <taxon>Bacteroidota</taxon>
        <taxon>Flavobacteriia</taxon>
        <taxon>Flavobacteriales</taxon>
        <taxon>Flavobacteriaceae</taxon>
        <taxon>Flavobacterium</taxon>
    </lineage>
</organism>
<dbReference type="Proteomes" id="UP000182961">
    <property type="component" value="Unassembled WGS sequence"/>
</dbReference>
<gene>
    <name evidence="1" type="ORF">SAMN05444143_1296</name>
</gene>
<sequence length="116" mass="13252">MIKILNVTLSTEWTEGKQMYMVCGLLKEKKYIQQYILCPENAALVNRCKEDNANYFTYKKNAFKFFNLIVSIVSICKRENISVLHIHGISALSAALAAMNFLSSGFSPFYSFAQFE</sequence>
<evidence type="ECO:0008006" key="3">
    <source>
        <dbReference type="Google" id="ProtNLM"/>
    </source>
</evidence>